<dbReference type="GO" id="GO:0001671">
    <property type="term" value="F:ATPase activator activity"/>
    <property type="evidence" value="ECO:0007669"/>
    <property type="project" value="TreeGrafter"/>
</dbReference>
<organism evidence="7 8">
    <name type="scientific">Acanthosepion pharaonis</name>
    <name type="common">Pharaoh cuttlefish</name>
    <name type="synonym">Sepia pharaonis</name>
    <dbReference type="NCBI Taxonomy" id="158019"/>
    <lineage>
        <taxon>Eukaryota</taxon>
        <taxon>Metazoa</taxon>
        <taxon>Spiralia</taxon>
        <taxon>Lophotrochozoa</taxon>
        <taxon>Mollusca</taxon>
        <taxon>Cephalopoda</taxon>
        <taxon>Coleoidea</taxon>
        <taxon>Decapodiformes</taxon>
        <taxon>Sepiida</taxon>
        <taxon>Sepiina</taxon>
        <taxon>Sepiidae</taxon>
        <taxon>Acanthosepion</taxon>
    </lineage>
</organism>
<dbReference type="Gene3D" id="2.60.40.1660">
    <property type="entry name" value="Na, k-atpase alpha subunit"/>
    <property type="match status" value="1"/>
</dbReference>
<dbReference type="Proteomes" id="UP000597762">
    <property type="component" value="Unassembled WGS sequence"/>
</dbReference>
<dbReference type="GO" id="GO:0005890">
    <property type="term" value="C:sodium:potassium-exchanging ATPase complex"/>
    <property type="evidence" value="ECO:0007669"/>
    <property type="project" value="InterPro"/>
</dbReference>
<proteinExistence type="inferred from homology"/>
<dbReference type="GO" id="GO:0036376">
    <property type="term" value="P:sodium ion export across plasma membrane"/>
    <property type="evidence" value="ECO:0007669"/>
    <property type="project" value="TreeGrafter"/>
</dbReference>
<dbReference type="InterPro" id="IPR038702">
    <property type="entry name" value="Na/K_ATPase_sub_beta_sf"/>
</dbReference>
<keyword evidence="3" id="KW-0812">Transmembrane</keyword>
<dbReference type="AlphaFoldDB" id="A0A812DN33"/>
<dbReference type="GO" id="GO:0006883">
    <property type="term" value="P:intracellular sodium ion homeostasis"/>
    <property type="evidence" value="ECO:0007669"/>
    <property type="project" value="TreeGrafter"/>
</dbReference>
<keyword evidence="6" id="KW-0472">Membrane</keyword>
<sequence>MLEDYVSKLDEFLLPYQDEKQQSDNFIHCNGMMACSPFLDKACRVPLGRAGNLCISEQLYGYTPSNSYSPCLVLTLRLPKELRPVPFSRNDTNFPENLDDTDDIGPWTLPITCEGDTPVDQENMGEVIYTPTDGFPLYYYPYHGQENYLSPLVFIMFKGIQKSVAVTIKCSVWATNIREDAYHTTFSLLLD</sequence>
<comment type="similarity">
    <text evidence="2">Belongs to the X(+)/potassium ATPases subunit beta family.</text>
</comment>
<comment type="caution">
    <text evidence="7">The sequence shown here is derived from an EMBL/GenBank/DDBJ whole genome shotgun (WGS) entry which is preliminary data.</text>
</comment>
<comment type="subcellular location">
    <subcellularLocation>
        <location evidence="1">Membrane</location>
        <topology evidence="1">Single-pass type II membrane protein</topology>
    </subcellularLocation>
</comment>
<dbReference type="Pfam" id="PF00287">
    <property type="entry name" value="Na_K-ATPase"/>
    <property type="match status" value="1"/>
</dbReference>
<evidence type="ECO:0000256" key="5">
    <source>
        <dbReference type="ARBA" id="ARBA00022989"/>
    </source>
</evidence>
<evidence type="ECO:0000256" key="4">
    <source>
        <dbReference type="ARBA" id="ARBA00022968"/>
    </source>
</evidence>
<protein>
    <submittedName>
        <fullName evidence="7">ATP1B</fullName>
    </submittedName>
</protein>
<accession>A0A812DN33</accession>
<dbReference type="PANTHER" id="PTHR11523:SF28">
    <property type="entry name" value="NA_K-ATPASE BETA SUBUNIT ISOFORM 4-RELATED"/>
    <property type="match status" value="1"/>
</dbReference>
<keyword evidence="5" id="KW-1133">Transmembrane helix</keyword>
<dbReference type="InterPro" id="IPR000402">
    <property type="entry name" value="Na/K_ATPase_sub_beta"/>
</dbReference>
<evidence type="ECO:0000313" key="7">
    <source>
        <dbReference type="EMBL" id="CAE1304341.1"/>
    </source>
</evidence>
<keyword evidence="8" id="KW-1185">Reference proteome</keyword>
<dbReference type="PANTHER" id="PTHR11523">
    <property type="entry name" value="SODIUM/POTASSIUM-DEPENDENT ATPASE BETA SUBUNIT"/>
    <property type="match status" value="1"/>
</dbReference>
<dbReference type="GO" id="GO:0030007">
    <property type="term" value="P:intracellular potassium ion homeostasis"/>
    <property type="evidence" value="ECO:0007669"/>
    <property type="project" value="TreeGrafter"/>
</dbReference>
<dbReference type="GO" id="GO:1990573">
    <property type="term" value="P:potassium ion import across plasma membrane"/>
    <property type="evidence" value="ECO:0007669"/>
    <property type="project" value="TreeGrafter"/>
</dbReference>
<reference evidence="7" key="1">
    <citation type="submission" date="2021-01" db="EMBL/GenBank/DDBJ databases">
        <authorList>
            <person name="Li R."/>
            <person name="Bekaert M."/>
        </authorList>
    </citation>
    <scope>NUCLEOTIDE SEQUENCE</scope>
    <source>
        <strain evidence="7">Farmed</strain>
    </source>
</reference>
<evidence type="ECO:0000256" key="2">
    <source>
        <dbReference type="ARBA" id="ARBA00005876"/>
    </source>
</evidence>
<keyword evidence="4" id="KW-0735">Signal-anchor</keyword>
<dbReference type="OrthoDB" id="5912413at2759"/>
<dbReference type="EMBL" id="CAHIKZ030003812">
    <property type="protein sequence ID" value="CAE1304341.1"/>
    <property type="molecule type" value="Genomic_DNA"/>
</dbReference>
<evidence type="ECO:0000256" key="3">
    <source>
        <dbReference type="ARBA" id="ARBA00022692"/>
    </source>
</evidence>
<evidence type="ECO:0000256" key="1">
    <source>
        <dbReference type="ARBA" id="ARBA00004606"/>
    </source>
</evidence>
<evidence type="ECO:0000313" key="8">
    <source>
        <dbReference type="Proteomes" id="UP000597762"/>
    </source>
</evidence>
<name>A0A812DN33_ACAPH</name>
<gene>
    <name evidence="7" type="ORF">SPHA_56943</name>
</gene>
<evidence type="ECO:0000256" key="6">
    <source>
        <dbReference type="ARBA" id="ARBA00023136"/>
    </source>
</evidence>